<sequence length="1186" mass="127100">MTAPSRHSLLPETALVESRYAVLRRRLEELERQFNLEELGEQAEFDDKLKAIDAQFKSQQDNASRLDSPLRETFEKVLGENRTLQVNELNRTRQQQKNVRKEKYEDARQKVMSEEFAAITALMSAGVTELSLDQNRARPASRAADEGPLTPRGPAASGLSQTGAAEVRPAEPGPALDEVSSLPRTDASLATKKPDPSEDTISDGTRASSPDSITVHTQDLQTREHTSSVWPPEQPSAGSESASGATAVPSEPPLSAGSHGQSFADAETVVEPEPPQQADGQLKRKADGELNDQSPSPKPPKRARAQIMGGSDGSNMDQPRLGNSQEAAARRTITFAEVYQDPQYNHIIVQYPGASGNFYILRCDEHGVHFGEHPLRGAAKHLAGAQHGRMTKAHSTAIEVLGHLVVDCSPELAERNNAKVMAAFKAGYKVFNANNLSQAKRAEMGFPPLDSPSIQKAAAAQRLSIQEGQSASPARSRKPFMGVTDPVSCEFYLCSAPQGLQCPVLILPWGSLAPVGVEGTLGDTGIFSERQDMPKPPKCYTYDRVDGRIIRIKGWASGYEDGGPLMRKREFPVLCVDNPDFRFWSVGWVEASDLSPLNFQDPGSERIPFFHAARDYYIYRVRGYADGRGAPARLAPATSTPPRADQDHHRQLAAAAVAEDFEMKDAGASHHDYSERDSDRDSSSKVLTGPETDMGRIDPASRRTSVPSHDGLLGEASPRDGSVVKPTSGPTAAVEPLASNARLIAARALSLQPPGRNGFKAINSGADASVSRSASASLEPPSRTGSTSSTNGGYRRVEKIHAQSSRTSQDCITPLTALSEARSTDNVQQDYTTSQTEAPVRKPSPASLENILQGFPSENFGLPRRELQPQNMSMIQATTPPPPALFATIHPQPPRDSRAGSAPAAQTRQVEEEKQRAESASAAPSPSPSRDATPYLPPIEPIRGHEVQGPQPTEVARPANGWPQVLHHSVSTPLSTPTRSEFDTRANTPAQPAKPDTPIPTPAVSTAATTKPNTPTQPGTPNTVSNVTTMTMATTTATTTATTMTTAPSMTGGVFDIANFKEGDSEVFSAGAGGHFLRLAEDPESGVLRSVADAPVAVAIDPRRVRAVERAPSQTGAVCVAKVVYALPLPEGAGEVERTQTLTLVFETARSTASGTQSGAVHARRFCRRLQSWNRDVVIGSLAAGG</sequence>
<feature type="region of interest" description="Disordered" evidence="2">
    <location>
        <begin position="667"/>
        <end position="735"/>
    </location>
</feature>
<proteinExistence type="predicted"/>
<organism evidence="3 4">
    <name type="scientific">Madurella fahalii</name>
    <dbReference type="NCBI Taxonomy" id="1157608"/>
    <lineage>
        <taxon>Eukaryota</taxon>
        <taxon>Fungi</taxon>
        <taxon>Dikarya</taxon>
        <taxon>Ascomycota</taxon>
        <taxon>Pezizomycotina</taxon>
        <taxon>Sordariomycetes</taxon>
        <taxon>Sordariomycetidae</taxon>
        <taxon>Sordariales</taxon>
        <taxon>Sordariales incertae sedis</taxon>
        <taxon>Madurella</taxon>
    </lineage>
</organism>
<feature type="compositionally biased region" description="Polar residues" evidence="2">
    <location>
        <begin position="88"/>
        <end position="97"/>
    </location>
</feature>
<feature type="region of interest" description="Disordered" evidence="2">
    <location>
        <begin position="629"/>
        <end position="650"/>
    </location>
</feature>
<feature type="coiled-coil region" evidence="1">
    <location>
        <begin position="13"/>
        <end position="40"/>
    </location>
</feature>
<feature type="region of interest" description="Disordered" evidence="2">
    <location>
        <begin position="133"/>
        <end position="327"/>
    </location>
</feature>
<gene>
    <name evidence="3" type="ORF">MFIFM68171_06360</name>
</gene>
<protein>
    <submittedName>
        <fullName evidence="3">Uncharacterized protein</fullName>
    </submittedName>
</protein>
<feature type="region of interest" description="Disordered" evidence="2">
    <location>
        <begin position="88"/>
        <end position="107"/>
    </location>
</feature>
<dbReference type="GeneID" id="98177103"/>
<feature type="compositionally biased region" description="Low complexity" evidence="2">
    <location>
        <begin position="236"/>
        <end position="247"/>
    </location>
</feature>
<feature type="compositionally biased region" description="Low complexity" evidence="2">
    <location>
        <begin position="1009"/>
        <end position="1027"/>
    </location>
</feature>
<evidence type="ECO:0000313" key="3">
    <source>
        <dbReference type="EMBL" id="GAB1316150.1"/>
    </source>
</evidence>
<feature type="compositionally biased region" description="Polar residues" evidence="2">
    <location>
        <begin position="969"/>
        <end position="990"/>
    </location>
</feature>
<accession>A0ABQ0GEN1</accession>
<keyword evidence="4" id="KW-1185">Reference proteome</keyword>
<feature type="compositionally biased region" description="Polar residues" evidence="2">
    <location>
        <begin position="313"/>
        <end position="326"/>
    </location>
</feature>
<evidence type="ECO:0000313" key="4">
    <source>
        <dbReference type="Proteomes" id="UP001628179"/>
    </source>
</evidence>
<name>A0ABQ0GEN1_9PEZI</name>
<comment type="caution">
    <text evidence="3">The sequence shown here is derived from an EMBL/GenBank/DDBJ whole genome shotgun (WGS) entry which is preliminary data.</text>
</comment>
<feature type="region of interest" description="Disordered" evidence="2">
    <location>
        <begin position="874"/>
        <end position="1027"/>
    </location>
</feature>
<feature type="region of interest" description="Disordered" evidence="2">
    <location>
        <begin position="820"/>
        <end position="848"/>
    </location>
</feature>
<dbReference type="Proteomes" id="UP001628179">
    <property type="component" value="Unassembled WGS sequence"/>
</dbReference>
<dbReference type="RefSeq" id="XP_070917881.1">
    <property type="nucleotide sequence ID" value="XM_071061780.1"/>
</dbReference>
<evidence type="ECO:0000256" key="2">
    <source>
        <dbReference type="SAM" id="MobiDB-lite"/>
    </source>
</evidence>
<feature type="compositionally biased region" description="Polar residues" evidence="2">
    <location>
        <begin position="202"/>
        <end position="220"/>
    </location>
</feature>
<feature type="compositionally biased region" description="Basic and acidic residues" evidence="2">
    <location>
        <begin position="667"/>
        <end position="683"/>
    </location>
</feature>
<reference evidence="3 4" key="1">
    <citation type="submission" date="2024-09" db="EMBL/GenBank/DDBJ databases">
        <title>Itraconazole resistance in Madurella fahalii resulting from another homologue of gene encoding cytochrome P450 14-alpha sterol demethylase (CYP51).</title>
        <authorList>
            <person name="Yoshioka I."/>
            <person name="Fahal A.H."/>
            <person name="Kaneko S."/>
            <person name="Yaguchi T."/>
        </authorList>
    </citation>
    <scope>NUCLEOTIDE SEQUENCE [LARGE SCALE GENOMIC DNA]</scope>
    <source>
        <strain evidence="3 4">IFM 68171</strain>
    </source>
</reference>
<evidence type="ECO:0000256" key="1">
    <source>
        <dbReference type="SAM" id="Coils"/>
    </source>
</evidence>
<keyword evidence="1" id="KW-0175">Coiled coil</keyword>
<feature type="region of interest" description="Disordered" evidence="2">
    <location>
        <begin position="772"/>
        <end position="794"/>
    </location>
</feature>
<dbReference type="EMBL" id="BAAFSV010000003">
    <property type="protein sequence ID" value="GAB1316150.1"/>
    <property type="molecule type" value="Genomic_DNA"/>
</dbReference>
<feature type="compositionally biased region" description="Polar residues" evidence="2">
    <location>
        <begin position="824"/>
        <end position="837"/>
    </location>
</feature>